<feature type="compositionally biased region" description="Low complexity" evidence="1">
    <location>
        <begin position="30"/>
        <end position="41"/>
    </location>
</feature>
<evidence type="ECO:0000256" key="2">
    <source>
        <dbReference type="SAM" id="SignalP"/>
    </source>
</evidence>
<feature type="signal peptide" evidence="2">
    <location>
        <begin position="1"/>
        <end position="31"/>
    </location>
</feature>
<dbReference type="EMBL" id="RBKT01000001">
    <property type="protein sequence ID" value="RKR92235.1"/>
    <property type="molecule type" value="Genomic_DNA"/>
</dbReference>
<comment type="caution">
    <text evidence="3">The sequence shown here is derived from an EMBL/GenBank/DDBJ whole genome shotgun (WGS) entry which is preliminary data.</text>
</comment>
<evidence type="ECO:0000313" key="3">
    <source>
        <dbReference type="EMBL" id="RKR92235.1"/>
    </source>
</evidence>
<keyword evidence="2" id="KW-0732">Signal</keyword>
<gene>
    <name evidence="3" type="ORF">BDK92_6671</name>
</gene>
<feature type="region of interest" description="Disordered" evidence="1">
    <location>
        <begin position="30"/>
        <end position="65"/>
    </location>
</feature>
<dbReference type="RefSeq" id="WP_121162800.1">
    <property type="nucleotide sequence ID" value="NZ_RBKT01000001.1"/>
</dbReference>
<feature type="chain" id="PRO_5019778939" evidence="2">
    <location>
        <begin position="32"/>
        <end position="197"/>
    </location>
</feature>
<dbReference type="AlphaFoldDB" id="A0A495JUL7"/>
<reference evidence="3 4" key="1">
    <citation type="submission" date="2018-10" db="EMBL/GenBank/DDBJ databases">
        <title>Sequencing the genomes of 1000 actinobacteria strains.</title>
        <authorList>
            <person name="Klenk H.-P."/>
        </authorList>
    </citation>
    <scope>NUCLEOTIDE SEQUENCE [LARGE SCALE GENOMIC DNA]</scope>
    <source>
        <strain evidence="3 4">DSM 45175</strain>
    </source>
</reference>
<keyword evidence="4" id="KW-1185">Reference proteome</keyword>
<protein>
    <submittedName>
        <fullName evidence="3">Uncharacterized protein</fullName>
    </submittedName>
</protein>
<name>A0A495JUL7_9ACTN</name>
<organism evidence="3 4">
    <name type="scientific">Micromonospora pisi</name>
    <dbReference type="NCBI Taxonomy" id="589240"/>
    <lineage>
        <taxon>Bacteria</taxon>
        <taxon>Bacillati</taxon>
        <taxon>Actinomycetota</taxon>
        <taxon>Actinomycetes</taxon>
        <taxon>Micromonosporales</taxon>
        <taxon>Micromonosporaceae</taxon>
        <taxon>Micromonospora</taxon>
    </lineage>
</organism>
<proteinExistence type="predicted"/>
<accession>A0A495JUL7</accession>
<sequence length="197" mass="20673">MTRTPRWRSVLAGASALTLSATLWGSVPASAATPTPAPTAVGQQEGDPRPDGGLRPGPEPTEPSLVGAAKTYRADGQDVRFAFDAHGFATAARGTFRVSHYEGGEGGWFSGRIDCLIVAGPVAVATGVVTESSFPEFLGVRKGFTVYDNGRRDRVGYSWALDAGSTESVPLCLSGAPYETLETGNFHVVEWFPPQAG</sequence>
<dbReference type="Proteomes" id="UP000277671">
    <property type="component" value="Unassembled WGS sequence"/>
</dbReference>
<evidence type="ECO:0000313" key="4">
    <source>
        <dbReference type="Proteomes" id="UP000277671"/>
    </source>
</evidence>
<dbReference type="OrthoDB" id="3471188at2"/>
<evidence type="ECO:0000256" key="1">
    <source>
        <dbReference type="SAM" id="MobiDB-lite"/>
    </source>
</evidence>